<evidence type="ECO:0000256" key="8">
    <source>
        <dbReference type="RuleBase" id="RU003346"/>
    </source>
</evidence>
<feature type="transmembrane region" description="Helical" evidence="9">
    <location>
        <begin position="436"/>
        <end position="460"/>
    </location>
</feature>
<feature type="transmembrane region" description="Helical" evidence="9">
    <location>
        <begin position="336"/>
        <end position="356"/>
    </location>
</feature>
<feature type="transmembrane region" description="Helical" evidence="9">
    <location>
        <begin position="207"/>
        <end position="228"/>
    </location>
</feature>
<evidence type="ECO:0000256" key="7">
    <source>
        <dbReference type="ARBA" id="ARBA00049119"/>
    </source>
</evidence>
<dbReference type="Gene3D" id="1.20.1250.20">
    <property type="entry name" value="MFS general substrate transporter like domains"/>
    <property type="match status" value="1"/>
</dbReference>
<feature type="transmembrane region" description="Helical" evidence="9">
    <location>
        <begin position="121"/>
        <end position="141"/>
    </location>
</feature>
<feature type="transmembrane region" description="Helical" evidence="9">
    <location>
        <begin position="371"/>
        <end position="394"/>
    </location>
</feature>
<dbReference type="NCBIfam" id="TIGR00879">
    <property type="entry name" value="SP"/>
    <property type="match status" value="1"/>
</dbReference>
<dbReference type="PANTHER" id="PTHR48022:SF14">
    <property type="entry name" value="MAJOR FACILITATOR SUPERFAMILY (MFS) PROFILE DOMAIN-CONTAINING PROTEIN-RELATED"/>
    <property type="match status" value="1"/>
</dbReference>
<dbReference type="Proteomes" id="UP000823399">
    <property type="component" value="Unassembled WGS sequence"/>
</dbReference>
<evidence type="ECO:0000256" key="2">
    <source>
        <dbReference type="ARBA" id="ARBA00010992"/>
    </source>
</evidence>
<dbReference type="SUPFAM" id="SSF103473">
    <property type="entry name" value="MFS general substrate transporter"/>
    <property type="match status" value="1"/>
</dbReference>
<reference evidence="11" key="1">
    <citation type="journal article" date="2020" name="New Phytol.">
        <title>Comparative genomics reveals dynamic genome evolution in host specialist ectomycorrhizal fungi.</title>
        <authorList>
            <person name="Lofgren L.A."/>
            <person name="Nguyen N.H."/>
            <person name="Vilgalys R."/>
            <person name="Ruytinx J."/>
            <person name="Liao H.L."/>
            <person name="Branco S."/>
            <person name="Kuo A."/>
            <person name="LaButti K."/>
            <person name="Lipzen A."/>
            <person name="Andreopoulos W."/>
            <person name="Pangilinan J."/>
            <person name="Riley R."/>
            <person name="Hundley H."/>
            <person name="Na H."/>
            <person name="Barry K."/>
            <person name="Grigoriev I.V."/>
            <person name="Stajich J.E."/>
            <person name="Kennedy P.G."/>
        </authorList>
    </citation>
    <scope>NUCLEOTIDE SEQUENCE</scope>
    <source>
        <strain evidence="11">FC423</strain>
    </source>
</reference>
<dbReference type="PROSITE" id="PS00217">
    <property type="entry name" value="SUGAR_TRANSPORT_2"/>
    <property type="match status" value="1"/>
</dbReference>
<feature type="transmembrane region" description="Helical" evidence="9">
    <location>
        <begin position="240"/>
        <end position="259"/>
    </location>
</feature>
<sequence length="599" mass="65292">MILLETHHDYTVLPTSSEPREDVSEGADPILKSLLRDNKGVTLYTPHGGSLVVHEDGHTYNFSYGPSGISGLVHNRYAVACAAFAGIGGVSFGYDQGVISNVLVMKDFLARWPIGPWEKGLMTAVLELGALFGAITSGILADKYCRRQSIFFASIIFCIGSGLQCGAQSLNDLIIGRAIGGFGVGALSMLSPLYMAEISPPELRGSLMALEQLAIVLGVVFGFWTGFLTRHIAGSASWRIPLALQFLPGISLCLGCFVLPPSPRLLVLHGHIDDARSTLAKLRLRTPDEAKEDPLIQLELLEMQINVALVRQKSTDGLSRETWSTLFGREYVRRTLIGIMIMFFQQWSGINALLYYGPTLVESIGMRGDTVTLLVSGGIGIIQFLAVFPAIIFLDRWGRKPLLKGGSAIMAVSHFMIAILIHLFHDDWESNTIAAWVAVFCTYIFTAAYGMSFGPIGWVLPSEVFPLSMRSKGVSLSTASNWINNYPFFPRRRSPCVVLIGLITPPLMEMSSAGDISFADFAFFGSATFMIFACACFGAYLWSSYVVPETAGVSLEEIDAVFGSAAGQKDRKRKCELERELGLHDLIKGLIPSEALGQE</sequence>
<accession>A0A9P7FDM6</accession>
<comment type="similarity">
    <text evidence="2 8">Belongs to the major facilitator superfamily. Sugar transporter (TC 2.A.1.1) family.</text>
</comment>
<evidence type="ECO:0000259" key="10">
    <source>
        <dbReference type="PROSITE" id="PS50850"/>
    </source>
</evidence>
<dbReference type="GO" id="GO:0016020">
    <property type="term" value="C:membrane"/>
    <property type="evidence" value="ECO:0007669"/>
    <property type="project" value="UniProtKB-SubCell"/>
</dbReference>
<evidence type="ECO:0000313" key="11">
    <source>
        <dbReference type="EMBL" id="KAG2113611.1"/>
    </source>
</evidence>
<dbReference type="Pfam" id="PF00083">
    <property type="entry name" value="Sugar_tr"/>
    <property type="match status" value="1"/>
</dbReference>
<dbReference type="PANTHER" id="PTHR48022">
    <property type="entry name" value="PLASTIDIC GLUCOSE TRANSPORTER 4"/>
    <property type="match status" value="1"/>
</dbReference>
<evidence type="ECO:0000256" key="9">
    <source>
        <dbReference type="SAM" id="Phobius"/>
    </source>
</evidence>
<comment type="catalytic activity">
    <reaction evidence="7">
        <text>myo-inositol(out) + H(+)(out) = myo-inositol(in) + H(+)(in)</text>
        <dbReference type="Rhea" id="RHEA:60364"/>
        <dbReference type="ChEBI" id="CHEBI:15378"/>
        <dbReference type="ChEBI" id="CHEBI:17268"/>
    </reaction>
</comment>
<dbReference type="RefSeq" id="XP_041295998.1">
    <property type="nucleotide sequence ID" value="XM_041441177.1"/>
</dbReference>
<dbReference type="InterPro" id="IPR003663">
    <property type="entry name" value="Sugar/inositol_transpt"/>
</dbReference>
<dbReference type="AlphaFoldDB" id="A0A9P7FDM6"/>
<dbReference type="InterPro" id="IPR005828">
    <property type="entry name" value="MFS_sugar_transport-like"/>
</dbReference>
<comment type="caution">
    <text evidence="11">The sequence shown here is derived from an EMBL/GenBank/DDBJ whole genome shotgun (WGS) entry which is preliminary data.</text>
</comment>
<evidence type="ECO:0000256" key="5">
    <source>
        <dbReference type="ARBA" id="ARBA00022989"/>
    </source>
</evidence>
<gene>
    <name evidence="11" type="ORF">F5147DRAFT_770827</name>
</gene>
<dbReference type="FunFam" id="1.20.1250.20:FF:000134">
    <property type="entry name" value="MFS sugar transporter protein"/>
    <property type="match status" value="1"/>
</dbReference>
<keyword evidence="5 9" id="KW-1133">Transmembrane helix</keyword>
<keyword evidence="6 9" id="KW-0472">Membrane</keyword>
<proteinExistence type="inferred from homology"/>
<feature type="transmembrane region" description="Helical" evidence="9">
    <location>
        <begin position="406"/>
        <end position="424"/>
    </location>
</feature>
<dbReference type="PROSITE" id="PS50850">
    <property type="entry name" value="MFS"/>
    <property type="match status" value="1"/>
</dbReference>
<dbReference type="OrthoDB" id="8120565at2759"/>
<dbReference type="InterPro" id="IPR020846">
    <property type="entry name" value="MFS_dom"/>
</dbReference>
<feature type="domain" description="Major facilitator superfamily (MFS) profile" evidence="10">
    <location>
        <begin position="81"/>
        <end position="551"/>
    </location>
</feature>
<evidence type="ECO:0000256" key="1">
    <source>
        <dbReference type="ARBA" id="ARBA00004141"/>
    </source>
</evidence>
<dbReference type="EMBL" id="JABBWM010000012">
    <property type="protein sequence ID" value="KAG2113611.1"/>
    <property type="molecule type" value="Genomic_DNA"/>
</dbReference>
<evidence type="ECO:0000256" key="4">
    <source>
        <dbReference type="ARBA" id="ARBA00022692"/>
    </source>
</evidence>
<dbReference type="GeneID" id="64703436"/>
<name>A0A9P7FDM6_9AGAM</name>
<dbReference type="InterPro" id="IPR036259">
    <property type="entry name" value="MFS_trans_sf"/>
</dbReference>
<protein>
    <submittedName>
        <fullName evidence="11">General substrate transporter</fullName>
    </submittedName>
</protein>
<feature type="transmembrane region" description="Helical" evidence="9">
    <location>
        <begin position="518"/>
        <end position="542"/>
    </location>
</feature>
<keyword evidence="12" id="KW-1185">Reference proteome</keyword>
<keyword evidence="3 8" id="KW-0813">Transport</keyword>
<feature type="transmembrane region" description="Helical" evidence="9">
    <location>
        <begin position="175"/>
        <end position="195"/>
    </location>
</feature>
<comment type="subcellular location">
    <subcellularLocation>
        <location evidence="1">Membrane</location>
        <topology evidence="1">Multi-pass membrane protein</topology>
    </subcellularLocation>
</comment>
<evidence type="ECO:0000256" key="3">
    <source>
        <dbReference type="ARBA" id="ARBA00022448"/>
    </source>
</evidence>
<organism evidence="11 12">
    <name type="scientific">Suillus discolor</name>
    <dbReference type="NCBI Taxonomy" id="1912936"/>
    <lineage>
        <taxon>Eukaryota</taxon>
        <taxon>Fungi</taxon>
        <taxon>Dikarya</taxon>
        <taxon>Basidiomycota</taxon>
        <taxon>Agaricomycotina</taxon>
        <taxon>Agaricomycetes</taxon>
        <taxon>Agaricomycetidae</taxon>
        <taxon>Boletales</taxon>
        <taxon>Suillineae</taxon>
        <taxon>Suillaceae</taxon>
        <taxon>Suillus</taxon>
    </lineage>
</organism>
<evidence type="ECO:0000256" key="6">
    <source>
        <dbReference type="ARBA" id="ARBA00023136"/>
    </source>
</evidence>
<dbReference type="InterPro" id="IPR050360">
    <property type="entry name" value="MFS_Sugar_Transporters"/>
</dbReference>
<keyword evidence="4 9" id="KW-0812">Transmembrane</keyword>
<dbReference type="GO" id="GO:0005351">
    <property type="term" value="F:carbohydrate:proton symporter activity"/>
    <property type="evidence" value="ECO:0007669"/>
    <property type="project" value="TreeGrafter"/>
</dbReference>
<feature type="transmembrane region" description="Helical" evidence="9">
    <location>
        <begin position="77"/>
        <end position="94"/>
    </location>
</feature>
<evidence type="ECO:0000313" key="12">
    <source>
        <dbReference type="Proteomes" id="UP000823399"/>
    </source>
</evidence>
<dbReference type="InterPro" id="IPR005829">
    <property type="entry name" value="Sugar_transporter_CS"/>
</dbReference>
<dbReference type="PRINTS" id="PR00171">
    <property type="entry name" value="SUGRTRNSPORT"/>
</dbReference>
<dbReference type="PROSITE" id="PS00216">
    <property type="entry name" value="SUGAR_TRANSPORT_1"/>
    <property type="match status" value="1"/>
</dbReference>